<gene>
    <name evidence="1" type="ORF">L6452_06229</name>
</gene>
<proteinExistence type="predicted"/>
<accession>A0ACB9EJ18</accession>
<dbReference type="Proteomes" id="UP001055879">
    <property type="component" value="Linkage Group LG02"/>
</dbReference>
<protein>
    <submittedName>
        <fullName evidence="1">Uncharacterized protein</fullName>
    </submittedName>
</protein>
<reference evidence="2" key="1">
    <citation type="journal article" date="2022" name="Mol. Ecol. Resour.">
        <title>The genomes of chicory, endive, great burdock and yacon provide insights into Asteraceae palaeo-polyploidization history and plant inulin production.</title>
        <authorList>
            <person name="Fan W."/>
            <person name="Wang S."/>
            <person name="Wang H."/>
            <person name="Wang A."/>
            <person name="Jiang F."/>
            <person name="Liu H."/>
            <person name="Zhao H."/>
            <person name="Xu D."/>
            <person name="Zhang Y."/>
        </authorList>
    </citation>
    <scope>NUCLEOTIDE SEQUENCE [LARGE SCALE GENOMIC DNA]</scope>
    <source>
        <strain evidence="2">cv. Niubang</strain>
    </source>
</reference>
<organism evidence="1 2">
    <name type="scientific">Arctium lappa</name>
    <name type="common">Greater burdock</name>
    <name type="synonym">Lappa major</name>
    <dbReference type="NCBI Taxonomy" id="4217"/>
    <lineage>
        <taxon>Eukaryota</taxon>
        <taxon>Viridiplantae</taxon>
        <taxon>Streptophyta</taxon>
        <taxon>Embryophyta</taxon>
        <taxon>Tracheophyta</taxon>
        <taxon>Spermatophyta</taxon>
        <taxon>Magnoliopsida</taxon>
        <taxon>eudicotyledons</taxon>
        <taxon>Gunneridae</taxon>
        <taxon>Pentapetalae</taxon>
        <taxon>asterids</taxon>
        <taxon>campanulids</taxon>
        <taxon>Asterales</taxon>
        <taxon>Asteraceae</taxon>
        <taxon>Carduoideae</taxon>
        <taxon>Cardueae</taxon>
        <taxon>Arctiinae</taxon>
        <taxon>Arctium</taxon>
    </lineage>
</organism>
<sequence length="84" mass="9322">MAQIPVSWDEERGLGAIEGDSPAILSAYLLNLQVSLQSSMGVEEEKKPDESHEIGGKNKWKLVCAQVARRCGVNVNAKSFRMYR</sequence>
<dbReference type="EMBL" id="CM042048">
    <property type="protein sequence ID" value="KAI3758660.1"/>
    <property type="molecule type" value="Genomic_DNA"/>
</dbReference>
<reference evidence="1 2" key="2">
    <citation type="journal article" date="2022" name="Mol. Ecol. Resour.">
        <title>The genomes of chicory, endive, great burdock and yacon provide insights into Asteraceae paleo-polyploidization history and plant inulin production.</title>
        <authorList>
            <person name="Fan W."/>
            <person name="Wang S."/>
            <person name="Wang H."/>
            <person name="Wang A."/>
            <person name="Jiang F."/>
            <person name="Liu H."/>
            <person name="Zhao H."/>
            <person name="Xu D."/>
            <person name="Zhang Y."/>
        </authorList>
    </citation>
    <scope>NUCLEOTIDE SEQUENCE [LARGE SCALE GENOMIC DNA]</scope>
    <source>
        <strain evidence="2">cv. Niubang</strain>
    </source>
</reference>
<name>A0ACB9EJ18_ARCLA</name>
<keyword evidence="2" id="KW-1185">Reference proteome</keyword>
<evidence type="ECO:0000313" key="1">
    <source>
        <dbReference type="EMBL" id="KAI3758660.1"/>
    </source>
</evidence>
<comment type="caution">
    <text evidence="1">The sequence shown here is derived from an EMBL/GenBank/DDBJ whole genome shotgun (WGS) entry which is preliminary data.</text>
</comment>
<evidence type="ECO:0000313" key="2">
    <source>
        <dbReference type="Proteomes" id="UP001055879"/>
    </source>
</evidence>